<dbReference type="SMART" id="SM01100">
    <property type="entry name" value="CRAL_TRIO_N"/>
    <property type="match status" value="1"/>
</dbReference>
<accession>A0ABP0TWT2</accession>
<reference evidence="13" key="1">
    <citation type="submission" date="2024-02" db="EMBL/GenBank/DDBJ databases">
        <authorList>
            <consortium name="ELIXIR-Norway"/>
            <consortium name="Elixir Norway"/>
        </authorList>
    </citation>
    <scope>NUCLEOTIDE SEQUENCE</scope>
</reference>
<dbReference type="Pfam" id="PF03765">
    <property type="entry name" value="CRAL_TRIO_N"/>
    <property type="match status" value="1"/>
</dbReference>
<evidence type="ECO:0000256" key="3">
    <source>
        <dbReference type="ARBA" id="ARBA00007155"/>
    </source>
</evidence>
<dbReference type="EMBL" id="OZ019907">
    <property type="protein sequence ID" value="CAK9206637.1"/>
    <property type="molecule type" value="Genomic_DNA"/>
</dbReference>
<keyword evidence="4" id="KW-0813">Transport</keyword>
<feature type="domain" description="GOLD" evidence="12">
    <location>
        <begin position="909"/>
        <end position="1012"/>
    </location>
</feature>
<sequence length="1030" mass="112175">MGEEDMEWSLKSGWRTRDGNLAKHVSLLQVYADESVRRKYAELLVPADDDIGAAILVPAPDSSGPCEVTVQFQHRLCHVHRIQVLSSAKTCEIYNQNEGAADSEYLCTVRGHEVVQVPLMEVRDGEVNGEDWTDGELEFVDSSDGLVNNCKDAGDEQEIFVKNKEKHDVNSSLVMNSDRVLPGRVLYRVEVEFEDPDPCISLTIRLLSLEEKFVVDIEDIVITVSSGPVLTALNSSTSLNSKVQGLIGGKEAGLLGMLVPSMLQMVQGLSGSNKRKEGTQAASVSGNNLVTGAASMQSMLTPSREPLMHALMARLEPGGSKGKVADPPAVEVTRDASIAEVCERLDRLEGLCMRIETSLCKALESFDRRIELLESRQNWEAQLPHASPVVYESRGGPEAEVPISSSHAALTSVQSCSLFKGAFSSTTENISPFPGTATSVAPSTPSTSLAKAQSLSPPSPISSASVDGGAVEPVSKKMKAAAAGAPAEEAAVAASATTTTTPEAVNVPPADAKSLDSEENKQVAKTEDVIEKKEDAAVLKKSAADHEDQKVDDEAQGKKNDDDKKAVDDSAAAVVPEAESKDLSAITHVDGTISSSFKEESNFIADLKESEKKALQDFKEKIEALIKSNGFALPPPTSVEIVPPKTAAAAAEETSESKEAPEEEEKEDISLWGVPLSESKGDERTNVILLKFLRARDFKVDEACSMLVNTIRWRKSFFKADTEEEEQQQEGAAEEDSSELDSFFYMQGSDKEHHPVCYNNWGAFQDKDLYNKTFGDATKIQNFVRWRVRVLEKGIKQLDFVPGGHSAILQVNDVKNIPLFKKEMRGVIIGFVTLLQDNYPELVVKNVFVNTPWYFSALYSVISPFITQRMKRKIVLARPGQIFKSIAPENVPVQYGGFAQPNDTAFAGVKYSVEQLSIKAGEKESIEIALEQAGSTAVWDLSVIGWDISYGVEFAPTATESYHSIIEKTRKIVSVEEPIRTTFKCVEPGKLVLSIDNTASRKKKLVVYRFKVTAAPAAGDGSYMSSSCCY</sequence>
<evidence type="ECO:0000256" key="10">
    <source>
        <dbReference type="SAM" id="MobiDB-lite"/>
    </source>
</evidence>
<evidence type="ECO:0000256" key="5">
    <source>
        <dbReference type="ARBA" id="ARBA00022490"/>
    </source>
</evidence>
<evidence type="ECO:0000256" key="6">
    <source>
        <dbReference type="ARBA" id="ARBA00022618"/>
    </source>
</evidence>
<dbReference type="Gene3D" id="3.40.525.10">
    <property type="entry name" value="CRAL-TRIO lipid binding domain"/>
    <property type="match status" value="1"/>
</dbReference>
<evidence type="ECO:0000313" key="14">
    <source>
        <dbReference type="Proteomes" id="UP001497512"/>
    </source>
</evidence>
<dbReference type="InterPro" id="IPR044834">
    <property type="entry name" value="PATL"/>
</dbReference>
<evidence type="ECO:0000256" key="7">
    <source>
        <dbReference type="ARBA" id="ARBA00023121"/>
    </source>
</evidence>
<dbReference type="Proteomes" id="UP001497512">
    <property type="component" value="Chromosome 15"/>
</dbReference>
<evidence type="ECO:0000256" key="9">
    <source>
        <dbReference type="ARBA" id="ARBA00023306"/>
    </source>
</evidence>
<keyword evidence="7" id="KW-0446">Lipid-binding</keyword>
<protein>
    <recommendedName>
        <fullName evidence="15">CRAL-TRIO domain-containing protein</fullName>
    </recommendedName>
</protein>
<evidence type="ECO:0000313" key="13">
    <source>
        <dbReference type="EMBL" id="CAK9206637.1"/>
    </source>
</evidence>
<organism evidence="13 14">
    <name type="scientific">Sphagnum troendelagicum</name>
    <dbReference type="NCBI Taxonomy" id="128251"/>
    <lineage>
        <taxon>Eukaryota</taxon>
        <taxon>Viridiplantae</taxon>
        <taxon>Streptophyta</taxon>
        <taxon>Embryophyta</taxon>
        <taxon>Bryophyta</taxon>
        <taxon>Sphagnophytina</taxon>
        <taxon>Sphagnopsida</taxon>
        <taxon>Sphagnales</taxon>
        <taxon>Sphagnaceae</taxon>
        <taxon>Sphagnum</taxon>
    </lineage>
</organism>
<dbReference type="PANTHER" id="PTHR45932:SF17">
    <property type="entry name" value="CELLULAR RETINALDEHYDE-BINDING_TRIPLE FUNCTION DOMAIN-CONTAINING PROTEIN"/>
    <property type="match status" value="1"/>
</dbReference>
<feature type="region of interest" description="Disordered" evidence="10">
    <location>
        <begin position="644"/>
        <end position="669"/>
    </location>
</feature>
<evidence type="ECO:0000256" key="2">
    <source>
        <dbReference type="ARBA" id="ARBA00004496"/>
    </source>
</evidence>
<dbReference type="SUPFAM" id="SSF101576">
    <property type="entry name" value="Supernatant protein factor (SPF), C-terminal domain"/>
    <property type="match status" value="1"/>
</dbReference>
<keyword evidence="5" id="KW-0963">Cytoplasm</keyword>
<evidence type="ECO:0000259" key="11">
    <source>
        <dbReference type="PROSITE" id="PS50191"/>
    </source>
</evidence>
<dbReference type="Gene3D" id="1.10.8.20">
    <property type="entry name" value="N-terminal domain of phosphatidylinositol transfer protein sec14p"/>
    <property type="match status" value="1"/>
</dbReference>
<dbReference type="Pfam" id="PF00650">
    <property type="entry name" value="CRAL_TRIO"/>
    <property type="match status" value="1"/>
</dbReference>
<dbReference type="CDD" id="cd00170">
    <property type="entry name" value="SEC14"/>
    <property type="match status" value="1"/>
</dbReference>
<evidence type="ECO:0000259" key="12">
    <source>
        <dbReference type="PROSITE" id="PS50866"/>
    </source>
</evidence>
<comment type="similarity">
    <text evidence="3">Belongs to the patellin family.</text>
</comment>
<dbReference type="PROSITE" id="PS50191">
    <property type="entry name" value="CRAL_TRIO"/>
    <property type="match status" value="1"/>
</dbReference>
<dbReference type="InterPro" id="IPR001251">
    <property type="entry name" value="CRAL-TRIO_dom"/>
</dbReference>
<feature type="domain" description="CRAL-TRIO" evidence="11">
    <location>
        <begin position="733"/>
        <end position="903"/>
    </location>
</feature>
<dbReference type="PANTHER" id="PTHR45932">
    <property type="entry name" value="PATELLIN-1"/>
    <property type="match status" value="1"/>
</dbReference>
<dbReference type="InterPro" id="IPR036598">
    <property type="entry name" value="GOLD_dom_sf"/>
</dbReference>
<dbReference type="InterPro" id="IPR036273">
    <property type="entry name" value="CRAL/TRIO_N_dom_sf"/>
</dbReference>
<feature type="compositionally biased region" description="Low complexity" evidence="10">
    <location>
        <begin position="436"/>
        <end position="448"/>
    </location>
</feature>
<dbReference type="PROSITE" id="PS50866">
    <property type="entry name" value="GOLD"/>
    <property type="match status" value="1"/>
</dbReference>
<feature type="region of interest" description="Disordered" evidence="10">
    <location>
        <begin position="493"/>
        <end position="580"/>
    </location>
</feature>
<evidence type="ECO:0000256" key="8">
    <source>
        <dbReference type="ARBA" id="ARBA00023136"/>
    </source>
</evidence>
<comment type="subcellular location">
    <subcellularLocation>
        <location evidence="2">Cytoplasm</location>
    </subcellularLocation>
    <subcellularLocation>
        <location evidence="1">Membrane</location>
    </subcellularLocation>
</comment>
<keyword evidence="8" id="KW-0472">Membrane</keyword>
<dbReference type="InterPro" id="IPR036865">
    <property type="entry name" value="CRAL-TRIO_dom_sf"/>
</dbReference>
<feature type="compositionally biased region" description="Low complexity" evidence="10">
    <location>
        <begin position="493"/>
        <end position="510"/>
    </location>
</feature>
<dbReference type="Pfam" id="PF25099">
    <property type="entry name" value="GOLD_PATL1_C"/>
    <property type="match status" value="1"/>
</dbReference>
<dbReference type="InterPro" id="IPR009038">
    <property type="entry name" value="GOLD_dom"/>
</dbReference>
<dbReference type="SUPFAM" id="SSF52087">
    <property type="entry name" value="CRAL/TRIO domain"/>
    <property type="match status" value="1"/>
</dbReference>
<name>A0ABP0TWT2_9BRYO</name>
<dbReference type="InterPro" id="IPR056794">
    <property type="entry name" value="PATL1-6_C_GOLD"/>
</dbReference>
<evidence type="ECO:0008006" key="15">
    <source>
        <dbReference type="Google" id="ProtNLM"/>
    </source>
</evidence>
<dbReference type="SMART" id="SM00516">
    <property type="entry name" value="SEC14"/>
    <property type="match status" value="1"/>
</dbReference>
<evidence type="ECO:0000256" key="1">
    <source>
        <dbReference type="ARBA" id="ARBA00004370"/>
    </source>
</evidence>
<feature type="compositionally biased region" description="Basic and acidic residues" evidence="10">
    <location>
        <begin position="513"/>
        <end position="568"/>
    </location>
</feature>
<dbReference type="SUPFAM" id="SSF46938">
    <property type="entry name" value="CRAL/TRIO N-terminal domain"/>
    <property type="match status" value="1"/>
</dbReference>
<feature type="region of interest" description="Disordered" evidence="10">
    <location>
        <begin position="434"/>
        <end position="469"/>
    </location>
</feature>
<keyword evidence="14" id="KW-1185">Reference proteome</keyword>
<dbReference type="InterPro" id="IPR011074">
    <property type="entry name" value="CRAL/TRIO_N_dom"/>
</dbReference>
<keyword evidence="6" id="KW-0132">Cell division</keyword>
<evidence type="ECO:0000256" key="4">
    <source>
        <dbReference type="ARBA" id="ARBA00022448"/>
    </source>
</evidence>
<proteinExistence type="inferred from homology"/>
<dbReference type="Gene3D" id="2.60.120.680">
    <property type="entry name" value="GOLD domain"/>
    <property type="match status" value="1"/>
</dbReference>
<gene>
    <name evidence="13" type="ORF">CSSPTR1EN2_LOCUS8448</name>
</gene>
<keyword evidence="9" id="KW-0131">Cell cycle</keyword>